<reference evidence="10" key="1">
    <citation type="submission" date="2016-10" db="EMBL/GenBank/DDBJ databases">
        <authorList>
            <person name="Varghese N."/>
            <person name="Submissions S."/>
        </authorList>
    </citation>
    <scope>NUCLEOTIDE SEQUENCE [LARGE SCALE GENOMIC DNA]</scope>
    <source>
        <strain evidence="10">DSM 3384</strain>
    </source>
</reference>
<dbReference type="InterPro" id="IPR050366">
    <property type="entry name" value="BP-dependent_transpt_permease"/>
</dbReference>
<evidence type="ECO:0000256" key="6">
    <source>
        <dbReference type="ARBA" id="ARBA00023136"/>
    </source>
</evidence>
<evidence type="ECO:0000313" key="10">
    <source>
        <dbReference type="Proteomes" id="UP000199608"/>
    </source>
</evidence>
<keyword evidence="4 7" id="KW-0812">Transmembrane</keyword>
<keyword evidence="3" id="KW-1003">Cell membrane</keyword>
<comment type="similarity">
    <text evidence="7">Belongs to the binding-protein-dependent transport system permease family.</text>
</comment>
<dbReference type="CDD" id="cd06261">
    <property type="entry name" value="TM_PBP2"/>
    <property type="match status" value="1"/>
</dbReference>
<keyword evidence="2 7" id="KW-0813">Transport</keyword>
<feature type="transmembrane region" description="Helical" evidence="7">
    <location>
        <begin position="78"/>
        <end position="102"/>
    </location>
</feature>
<evidence type="ECO:0000256" key="5">
    <source>
        <dbReference type="ARBA" id="ARBA00022989"/>
    </source>
</evidence>
<keyword evidence="10" id="KW-1185">Reference proteome</keyword>
<evidence type="ECO:0000256" key="4">
    <source>
        <dbReference type="ARBA" id="ARBA00022692"/>
    </source>
</evidence>
<dbReference type="PROSITE" id="PS50928">
    <property type="entry name" value="ABC_TM1"/>
    <property type="match status" value="1"/>
</dbReference>
<dbReference type="SUPFAM" id="SSF161098">
    <property type="entry name" value="MetI-like"/>
    <property type="match status" value="1"/>
</dbReference>
<organism evidence="9 10">
    <name type="scientific">Desulfobacula phenolica</name>
    <dbReference type="NCBI Taxonomy" id="90732"/>
    <lineage>
        <taxon>Bacteria</taxon>
        <taxon>Pseudomonadati</taxon>
        <taxon>Thermodesulfobacteriota</taxon>
        <taxon>Desulfobacteria</taxon>
        <taxon>Desulfobacterales</taxon>
        <taxon>Desulfobacteraceae</taxon>
        <taxon>Desulfobacula</taxon>
    </lineage>
</organism>
<dbReference type="InterPro" id="IPR035906">
    <property type="entry name" value="MetI-like_sf"/>
</dbReference>
<accession>A0A1H2IT03</accession>
<dbReference type="InterPro" id="IPR000515">
    <property type="entry name" value="MetI-like"/>
</dbReference>
<dbReference type="Proteomes" id="UP000199608">
    <property type="component" value="Unassembled WGS sequence"/>
</dbReference>
<dbReference type="PANTHER" id="PTHR43386:SF1">
    <property type="entry name" value="D,D-DIPEPTIDE TRANSPORT SYSTEM PERMEASE PROTEIN DDPC-RELATED"/>
    <property type="match status" value="1"/>
</dbReference>
<name>A0A1H2IT03_9BACT</name>
<feature type="domain" description="ABC transmembrane type-1" evidence="8">
    <location>
        <begin position="74"/>
        <end position="264"/>
    </location>
</feature>
<evidence type="ECO:0000313" key="9">
    <source>
        <dbReference type="EMBL" id="SDU47269.1"/>
    </source>
</evidence>
<dbReference type="Gene3D" id="1.10.3720.10">
    <property type="entry name" value="MetI-like"/>
    <property type="match status" value="1"/>
</dbReference>
<evidence type="ECO:0000256" key="2">
    <source>
        <dbReference type="ARBA" id="ARBA00022448"/>
    </source>
</evidence>
<evidence type="ECO:0000259" key="8">
    <source>
        <dbReference type="PROSITE" id="PS50928"/>
    </source>
</evidence>
<gene>
    <name evidence="9" type="ORF">SAMN04487931_109153</name>
</gene>
<dbReference type="EMBL" id="FNLL01000009">
    <property type="protein sequence ID" value="SDU47269.1"/>
    <property type="molecule type" value="Genomic_DNA"/>
</dbReference>
<feature type="transmembrane region" description="Helical" evidence="7">
    <location>
        <begin position="12"/>
        <end position="32"/>
    </location>
</feature>
<evidence type="ECO:0000256" key="7">
    <source>
        <dbReference type="RuleBase" id="RU363032"/>
    </source>
</evidence>
<feature type="transmembrane region" description="Helical" evidence="7">
    <location>
        <begin position="109"/>
        <end position="132"/>
    </location>
</feature>
<keyword evidence="6 7" id="KW-0472">Membrane</keyword>
<dbReference type="PANTHER" id="PTHR43386">
    <property type="entry name" value="OLIGOPEPTIDE TRANSPORT SYSTEM PERMEASE PROTEIN APPC"/>
    <property type="match status" value="1"/>
</dbReference>
<dbReference type="AlphaFoldDB" id="A0A1H2IT03"/>
<dbReference type="Pfam" id="PF00528">
    <property type="entry name" value="BPD_transp_1"/>
    <property type="match status" value="1"/>
</dbReference>
<comment type="subcellular location">
    <subcellularLocation>
        <location evidence="1 7">Cell membrane</location>
        <topology evidence="1 7">Multi-pass membrane protein</topology>
    </subcellularLocation>
</comment>
<proteinExistence type="inferred from homology"/>
<keyword evidence="5 7" id="KW-1133">Transmembrane helix</keyword>
<feature type="transmembrane region" description="Helical" evidence="7">
    <location>
        <begin position="242"/>
        <end position="265"/>
    </location>
</feature>
<dbReference type="GO" id="GO:0055085">
    <property type="term" value="P:transmembrane transport"/>
    <property type="evidence" value="ECO:0007669"/>
    <property type="project" value="InterPro"/>
</dbReference>
<evidence type="ECO:0000256" key="1">
    <source>
        <dbReference type="ARBA" id="ARBA00004651"/>
    </source>
</evidence>
<sequence>MHKNGLKETIRDPLFITGFFLLGFVVVTLAVGRCLTPFSPDDISFTPLSPPSWEHLLGINDGGQDIFSELVFAVGNSLGFGLLCGGTTLFIAIFAGLFAAWYQGIVDQVIMRVCDILLSIPSIMILIFIAALFRPPPFVLALVLSFMSWPTLARSFRAQGLTLRKSLHVQAASQMGAGAFYIIKNHLVPELFPLYLIGFAGKMRMAMFMEATLAFLGLFDPSRKSLGMMISYALKYYYMDIWWNWFAPPVAFLSIMIMSVTFMAISMEKAFDPRIQNTMG</sequence>
<protein>
    <submittedName>
        <fullName evidence="9">Peptide/nickel transport system permease protein</fullName>
    </submittedName>
</protein>
<dbReference type="GO" id="GO:0005886">
    <property type="term" value="C:plasma membrane"/>
    <property type="evidence" value="ECO:0007669"/>
    <property type="project" value="UniProtKB-SubCell"/>
</dbReference>
<dbReference type="RefSeq" id="WP_014959239.1">
    <property type="nucleotide sequence ID" value="NZ_FNLL01000009.1"/>
</dbReference>
<evidence type="ECO:0000256" key="3">
    <source>
        <dbReference type="ARBA" id="ARBA00022475"/>
    </source>
</evidence>